<dbReference type="EMBL" id="QBMN01000039">
    <property type="protein sequence ID" value="PZO42896.1"/>
    <property type="molecule type" value="Genomic_DNA"/>
</dbReference>
<accession>A0A2W4WDC7</accession>
<keyword evidence="1" id="KW-0540">Nuclease</keyword>
<evidence type="ECO:0000259" key="4">
    <source>
        <dbReference type="SMART" id="SM00479"/>
    </source>
</evidence>
<dbReference type="Pfam" id="PF00929">
    <property type="entry name" value="RNase_T"/>
    <property type="match status" value="1"/>
</dbReference>
<dbReference type="Proteomes" id="UP000249081">
    <property type="component" value="Unassembled WGS sequence"/>
</dbReference>
<organism evidence="5 6">
    <name type="scientific">Shackletoniella antarctica</name>
    <dbReference type="NCBI Taxonomy" id="268115"/>
    <lineage>
        <taxon>Bacteria</taxon>
        <taxon>Bacillati</taxon>
        <taxon>Cyanobacteriota</taxon>
        <taxon>Cyanophyceae</taxon>
        <taxon>Oculatellales</taxon>
        <taxon>Oculatellaceae</taxon>
        <taxon>Shackletoniella</taxon>
    </lineage>
</organism>
<dbReference type="InterPro" id="IPR012337">
    <property type="entry name" value="RNaseH-like_sf"/>
</dbReference>
<proteinExistence type="predicted"/>
<gene>
    <name evidence="5" type="ORF">DCF17_07610</name>
</gene>
<protein>
    <submittedName>
        <fullName evidence="5">3'-5' exonuclease</fullName>
    </submittedName>
</protein>
<keyword evidence="2" id="KW-0378">Hydrolase</keyword>
<evidence type="ECO:0000313" key="5">
    <source>
        <dbReference type="EMBL" id="PZO42896.1"/>
    </source>
</evidence>
<comment type="caution">
    <text evidence="5">The sequence shown here is derived from an EMBL/GenBank/DDBJ whole genome shotgun (WGS) entry which is preliminary data.</text>
</comment>
<reference evidence="5 6" key="2">
    <citation type="submission" date="2018-06" db="EMBL/GenBank/DDBJ databases">
        <title>Metagenomic assembly of (sub)arctic Cyanobacteria and their associated microbiome from non-axenic cultures.</title>
        <authorList>
            <person name="Baurain D."/>
        </authorList>
    </citation>
    <scope>NUCLEOTIDE SEQUENCE [LARGE SCALE GENOMIC DNA]</scope>
    <source>
        <strain evidence="5">ULC041bin1</strain>
    </source>
</reference>
<dbReference type="SMART" id="SM00479">
    <property type="entry name" value="EXOIII"/>
    <property type="match status" value="1"/>
</dbReference>
<dbReference type="InterPro" id="IPR013520">
    <property type="entry name" value="Ribonucl_H"/>
</dbReference>
<dbReference type="FunFam" id="3.30.420.10:FF:000045">
    <property type="entry name" value="3'-5' exonuclease DinG"/>
    <property type="match status" value="1"/>
</dbReference>
<evidence type="ECO:0000256" key="1">
    <source>
        <dbReference type="ARBA" id="ARBA00022722"/>
    </source>
</evidence>
<sequence>MVPVSVGGITQSTLLTDHLLAYYRQLAQAQLTVVDVETTGSRPPDARVIEIAVVQGSLGEGITYENTFLVNAQVSVPSIITRLTGITTAMVERGTTVDQVWQVLKSPLSQGILTGHNLAFDYGFIQAEYQRLGEDFQRPEAQRFCTVILSRLLLADLPSRSLPQLVRHFGFDVGRSHRAMADTKACWLLANLLIERLANTSDDALRHQFAQQWVPLREAVKVFHCSRVELQQQLDGRGCDRRTSRRGNRHMYRRGDIETLYQELYPEQLSLNLTP</sequence>
<dbReference type="CDD" id="cd06127">
    <property type="entry name" value="DEDDh"/>
    <property type="match status" value="1"/>
</dbReference>
<name>A0A2W4WDC7_9CYAN</name>
<evidence type="ECO:0000313" key="6">
    <source>
        <dbReference type="Proteomes" id="UP000249081"/>
    </source>
</evidence>
<evidence type="ECO:0000256" key="3">
    <source>
        <dbReference type="ARBA" id="ARBA00022839"/>
    </source>
</evidence>
<dbReference type="Gene3D" id="3.30.420.10">
    <property type="entry name" value="Ribonuclease H-like superfamily/Ribonuclease H"/>
    <property type="match status" value="1"/>
</dbReference>
<dbReference type="SUPFAM" id="SSF53098">
    <property type="entry name" value="Ribonuclease H-like"/>
    <property type="match status" value="1"/>
</dbReference>
<dbReference type="GO" id="GO:0008408">
    <property type="term" value="F:3'-5' exonuclease activity"/>
    <property type="evidence" value="ECO:0007669"/>
    <property type="project" value="TreeGrafter"/>
</dbReference>
<keyword evidence="3 5" id="KW-0269">Exonuclease</keyword>
<evidence type="ECO:0000256" key="2">
    <source>
        <dbReference type="ARBA" id="ARBA00022801"/>
    </source>
</evidence>
<dbReference type="PANTHER" id="PTHR30231:SF4">
    <property type="entry name" value="PROTEIN NEN2"/>
    <property type="match status" value="1"/>
</dbReference>
<dbReference type="GO" id="GO:0003676">
    <property type="term" value="F:nucleic acid binding"/>
    <property type="evidence" value="ECO:0007669"/>
    <property type="project" value="InterPro"/>
</dbReference>
<feature type="domain" description="Exonuclease" evidence="4">
    <location>
        <begin position="30"/>
        <end position="199"/>
    </location>
</feature>
<dbReference type="InterPro" id="IPR036397">
    <property type="entry name" value="RNaseH_sf"/>
</dbReference>
<dbReference type="PANTHER" id="PTHR30231">
    <property type="entry name" value="DNA POLYMERASE III SUBUNIT EPSILON"/>
    <property type="match status" value="1"/>
</dbReference>
<reference evidence="6" key="1">
    <citation type="submission" date="2018-04" db="EMBL/GenBank/DDBJ databases">
        <authorList>
            <person name="Cornet L."/>
        </authorList>
    </citation>
    <scope>NUCLEOTIDE SEQUENCE [LARGE SCALE GENOMIC DNA]</scope>
</reference>
<dbReference type="AlphaFoldDB" id="A0A2W4WDC7"/>